<accession>A0ABT9ZXB2</accession>
<sequence>MLKSHEGEEITMTVLEVKHLKKSFGSIHAVQDISFEVNAGEVFTIIGPNGAGKTTTLEMIEGLVSPDSGEIRFGELDWNNHGNTIKKKIGVQPQSSAMFDLLTPEENLNLFATFYDKARPTEEILQLINLTDHRNNHVKKLSGGQRQRLAIGLAMISDPDIIFLDEPTTGLDPQARRNIWDIILQLKELGKTTILTTHYMEEAEKLSDRVCIVDQGKIVTLDTPAALIEKLTEEREVRLSFLDGTDAAKEVCLFAKDLDSVTRTERKDRSLKLWSTDPENTLYSLFGFTKEKNYHVEQVSIREMSLEDVFITFTGKEWRD</sequence>
<comment type="similarity">
    <text evidence="1">Belongs to the ABC transporter superfamily.</text>
</comment>
<evidence type="ECO:0000313" key="7">
    <source>
        <dbReference type="Proteomes" id="UP001230005"/>
    </source>
</evidence>
<dbReference type="GO" id="GO:0005524">
    <property type="term" value="F:ATP binding"/>
    <property type="evidence" value="ECO:0007669"/>
    <property type="project" value="UniProtKB-KW"/>
</dbReference>
<keyword evidence="4 6" id="KW-0067">ATP-binding</keyword>
<evidence type="ECO:0000256" key="4">
    <source>
        <dbReference type="ARBA" id="ARBA00022840"/>
    </source>
</evidence>
<dbReference type="SMART" id="SM00382">
    <property type="entry name" value="AAA"/>
    <property type="match status" value="1"/>
</dbReference>
<feature type="domain" description="ABC transporter" evidence="5">
    <location>
        <begin position="15"/>
        <end position="240"/>
    </location>
</feature>
<dbReference type="InterPro" id="IPR017871">
    <property type="entry name" value="ABC_transporter-like_CS"/>
</dbReference>
<dbReference type="InterPro" id="IPR003593">
    <property type="entry name" value="AAA+_ATPase"/>
</dbReference>
<dbReference type="Proteomes" id="UP001230005">
    <property type="component" value="Unassembled WGS sequence"/>
</dbReference>
<dbReference type="EMBL" id="JAUSUG010000007">
    <property type="protein sequence ID" value="MDQ0254770.1"/>
    <property type="molecule type" value="Genomic_DNA"/>
</dbReference>
<dbReference type="InterPro" id="IPR050763">
    <property type="entry name" value="ABC_transporter_ATP-binding"/>
</dbReference>
<name>A0ABT9ZXB2_9BACI</name>
<evidence type="ECO:0000256" key="3">
    <source>
        <dbReference type="ARBA" id="ARBA00022741"/>
    </source>
</evidence>
<evidence type="ECO:0000259" key="5">
    <source>
        <dbReference type="PROSITE" id="PS50893"/>
    </source>
</evidence>
<dbReference type="RefSeq" id="WP_307325169.1">
    <property type="nucleotide sequence ID" value="NZ_JAUSUG010000007.1"/>
</dbReference>
<keyword evidence="2" id="KW-0813">Transport</keyword>
<dbReference type="PANTHER" id="PTHR42711">
    <property type="entry name" value="ABC TRANSPORTER ATP-BINDING PROTEIN"/>
    <property type="match status" value="1"/>
</dbReference>
<comment type="caution">
    <text evidence="6">The sequence shown here is derived from an EMBL/GenBank/DDBJ whole genome shotgun (WGS) entry which is preliminary data.</text>
</comment>
<proteinExistence type="inferred from homology"/>
<reference evidence="6 7" key="1">
    <citation type="submission" date="2023-07" db="EMBL/GenBank/DDBJ databases">
        <title>Genomic Encyclopedia of Type Strains, Phase IV (KMG-IV): sequencing the most valuable type-strain genomes for metagenomic binning, comparative biology and taxonomic classification.</title>
        <authorList>
            <person name="Goeker M."/>
        </authorList>
    </citation>
    <scope>NUCLEOTIDE SEQUENCE [LARGE SCALE GENOMIC DNA]</scope>
    <source>
        <strain evidence="6 7">DSM 9768</strain>
    </source>
</reference>
<protein>
    <submittedName>
        <fullName evidence="6">ABC-2 type transport system ATP-binding protein</fullName>
    </submittedName>
</protein>
<gene>
    <name evidence="6" type="ORF">J2S74_002149</name>
</gene>
<organism evidence="6 7">
    <name type="scientific">Evansella vedderi</name>
    <dbReference type="NCBI Taxonomy" id="38282"/>
    <lineage>
        <taxon>Bacteria</taxon>
        <taxon>Bacillati</taxon>
        <taxon>Bacillota</taxon>
        <taxon>Bacilli</taxon>
        <taxon>Bacillales</taxon>
        <taxon>Bacillaceae</taxon>
        <taxon>Evansella</taxon>
    </lineage>
</organism>
<dbReference type="InterPro" id="IPR003439">
    <property type="entry name" value="ABC_transporter-like_ATP-bd"/>
</dbReference>
<keyword evidence="7" id="KW-1185">Reference proteome</keyword>
<evidence type="ECO:0000256" key="2">
    <source>
        <dbReference type="ARBA" id="ARBA00022448"/>
    </source>
</evidence>
<keyword evidence="3" id="KW-0547">Nucleotide-binding</keyword>
<dbReference type="PANTHER" id="PTHR42711:SF5">
    <property type="entry name" value="ABC TRANSPORTER ATP-BINDING PROTEIN NATA"/>
    <property type="match status" value="1"/>
</dbReference>
<dbReference type="SUPFAM" id="SSF52540">
    <property type="entry name" value="P-loop containing nucleoside triphosphate hydrolases"/>
    <property type="match status" value="1"/>
</dbReference>
<dbReference type="CDD" id="cd03263">
    <property type="entry name" value="ABC_subfamily_A"/>
    <property type="match status" value="1"/>
</dbReference>
<dbReference type="PROSITE" id="PS50893">
    <property type="entry name" value="ABC_TRANSPORTER_2"/>
    <property type="match status" value="1"/>
</dbReference>
<dbReference type="PROSITE" id="PS00211">
    <property type="entry name" value="ABC_TRANSPORTER_1"/>
    <property type="match status" value="1"/>
</dbReference>
<dbReference type="Pfam" id="PF00005">
    <property type="entry name" value="ABC_tran"/>
    <property type="match status" value="1"/>
</dbReference>
<dbReference type="InterPro" id="IPR027417">
    <property type="entry name" value="P-loop_NTPase"/>
</dbReference>
<evidence type="ECO:0000313" key="6">
    <source>
        <dbReference type="EMBL" id="MDQ0254770.1"/>
    </source>
</evidence>
<dbReference type="Gene3D" id="3.40.50.300">
    <property type="entry name" value="P-loop containing nucleotide triphosphate hydrolases"/>
    <property type="match status" value="1"/>
</dbReference>
<evidence type="ECO:0000256" key="1">
    <source>
        <dbReference type="ARBA" id="ARBA00005417"/>
    </source>
</evidence>